<dbReference type="Proteomes" id="UP000677234">
    <property type="component" value="Chromosome"/>
</dbReference>
<reference evidence="1 3" key="1">
    <citation type="submission" date="2020-12" db="EMBL/GenBank/DDBJ databases">
        <title>strain FJAT-54423T represents a novel species of the genus Brevibacillus.</title>
        <authorList>
            <person name="Tang R."/>
        </authorList>
    </citation>
    <scope>NUCLEOTIDE SEQUENCE [LARGE SCALE GENOMIC DNA]</scope>
    <source>
        <strain evidence="1 3">FJAT-54423</strain>
    </source>
</reference>
<dbReference type="EMBL" id="CP066308">
    <property type="protein sequence ID" value="QQE74004.1"/>
    <property type="molecule type" value="Genomic_DNA"/>
</dbReference>
<dbReference type="KEGG" id="bcop:JD108_19455"/>
<name>A0A7T5EJY9_9BACL</name>
<organism evidence="1 3">
    <name type="scientific">Brevibacillus composti</name>
    <dbReference type="NCBI Taxonomy" id="2796470"/>
    <lineage>
        <taxon>Bacteria</taxon>
        <taxon>Bacillati</taxon>
        <taxon>Bacillota</taxon>
        <taxon>Bacilli</taxon>
        <taxon>Bacillales</taxon>
        <taxon>Paenibacillaceae</taxon>
        <taxon>Brevibacillus</taxon>
    </lineage>
</organism>
<dbReference type="EMBL" id="CP073708">
    <property type="protein sequence ID" value="QUO41088.1"/>
    <property type="molecule type" value="Genomic_DNA"/>
</dbReference>
<protein>
    <submittedName>
        <fullName evidence="1">Uncharacterized protein</fullName>
    </submittedName>
</protein>
<reference evidence="2" key="2">
    <citation type="submission" date="2021-04" db="EMBL/GenBank/DDBJ databases">
        <title>Brevibacillus composti FJAT-54423, complete genome.</title>
        <authorList>
            <person name="Tang R."/>
        </authorList>
    </citation>
    <scope>NUCLEOTIDE SEQUENCE</scope>
    <source>
        <strain evidence="2">FJAT-54424</strain>
    </source>
</reference>
<evidence type="ECO:0000313" key="3">
    <source>
        <dbReference type="Proteomes" id="UP000595847"/>
    </source>
</evidence>
<accession>A0A7T5EJY9</accession>
<evidence type="ECO:0000313" key="4">
    <source>
        <dbReference type="Proteomes" id="UP000677234"/>
    </source>
</evidence>
<sequence>MSPIPDFIDGYHLPPGEHECSFDEIEQRFVNNPQRQKVWSDYKRLYDRLSSLGLNPKSVLIDGSFVTGREQPGDVDFGALFPPSVVKQALSNVQDSHDKEAIMMFNNPNNQIVIRNLFGAHMLVAPNEFGLRQISKLFRTGGDQFGKLRDRDPKRDPDWVIIPKEKGILRVNL</sequence>
<dbReference type="Proteomes" id="UP000595847">
    <property type="component" value="Chromosome"/>
</dbReference>
<keyword evidence="4" id="KW-1185">Reference proteome</keyword>
<evidence type="ECO:0000313" key="1">
    <source>
        <dbReference type="EMBL" id="QQE74004.1"/>
    </source>
</evidence>
<dbReference type="RefSeq" id="WP_198827595.1">
    <property type="nucleotide sequence ID" value="NZ_CP066308.1"/>
</dbReference>
<dbReference type="AlphaFoldDB" id="A0A7T5EJY9"/>
<gene>
    <name evidence="1" type="ORF">JD108_19455</name>
    <name evidence="2" type="ORF">KDJ56_19390</name>
</gene>
<proteinExistence type="predicted"/>
<dbReference type="Pfam" id="PF22014">
    <property type="entry name" value="DUF6932"/>
    <property type="match status" value="1"/>
</dbReference>
<evidence type="ECO:0000313" key="2">
    <source>
        <dbReference type="EMBL" id="QUO41088.1"/>
    </source>
</evidence>
<dbReference type="InterPro" id="IPR053860">
    <property type="entry name" value="DUF6932"/>
</dbReference>